<evidence type="ECO:0000259" key="1">
    <source>
        <dbReference type="Pfam" id="PF19278"/>
    </source>
</evidence>
<dbReference type="EMBL" id="JZWS01000223">
    <property type="protein sequence ID" value="KJR78089.1"/>
    <property type="molecule type" value="Genomic_DNA"/>
</dbReference>
<dbReference type="InterPro" id="IPR049517">
    <property type="entry name" value="ACX-like_C"/>
</dbReference>
<sequence>MVTIRVFAVRRTKRPRMPDPPINSKPSVSSRKVMFDSWQEVPVYVRETLPMGFEIEGPAVIEEYSSTTILKPGWRARVEKMGAMRCWR</sequence>
<evidence type="ECO:0000313" key="2">
    <source>
        <dbReference type="EMBL" id="KJR78089.1"/>
    </source>
</evidence>
<feature type="domain" description="Acetophenone carboxylase-like C-terminal" evidence="1">
    <location>
        <begin position="12"/>
        <end position="80"/>
    </location>
</feature>
<protein>
    <recommendedName>
        <fullName evidence="1">Acetophenone carboxylase-like C-terminal domain-containing protein</fullName>
    </recommendedName>
</protein>
<organism evidence="2">
    <name type="scientific">Candidatus Aramenus sulfurataquae</name>
    <dbReference type="NCBI Taxonomy" id="1326980"/>
    <lineage>
        <taxon>Archaea</taxon>
        <taxon>Thermoproteota</taxon>
        <taxon>Thermoprotei</taxon>
        <taxon>Sulfolobales</taxon>
        <taxon>Sulfolobaceae</taxon>
        <taxon>Candidatus Aramenus</taxon>
    </lineage>
</organism>
<comment type="caution">
    <text evidence="2">The sequence shown here is derived from an EMBL/GenBank/DDBJ whole genome shotgun (WGS) entry which is preliminary data.</text>
</comment>
<dbReference type="AlphaFoldDB" id="A0A0F2LMS8"/>
<name>A0A0F2LMS8_9CREN</name>
<reference evidence="2" key="1">
    <citation type="submission" date="2015-03" db="EMBL/GenBank/DDBJ databases">
        <title>Metagenome Sequencing of an Archaeal-Dominated Microbial Community from a Hot Spring at the Los Azufres Geothermal Field, Mexico.</title>
        <authorList>
            <person name="Servin-Garciduenas L.E."/>
            <person name="Martinez-Romero E."/>
        </authorList>
    </citation>
    <scope>NUCLEOTIDE SEQUENCE [LARGE SCALE GENOMIC DNA]</scope>
    <source>
        <strain evidence="2">AZ1-454</strain>
    </source>
</reference>
<dbReference type="PATRIC" id="fig|1326980.8.peg.953"/>
<gene>
    <name evidence="2" type="ORF">TQ35_09125</name>
</gene>
<proteinExistence type="predicted"/>
<accession>A0A0F2LMS8</accession>
<dbReference type="Pfam" id="PF19278">
    <property type="entry name" value="Hydant_A_C"/>
    <property type="match status" value="1"/>
</dbReference>